<sequence length="328" mass="37501">MLCWVMSKKKTFAAEAALYGDEAQSSYIIAEADQYPPEPEADEGIPRTCYCGSELVVETSYTRKDPGRRYFSCNNVDDGDSHIWKWWDVAIQEELRETHTQLRMVKDQFFESDQKVAKLEKIVGRTGAMSSFSFDYCFLDEVTASNLNEDKLYLPVGATSSTPLHKQCQETIPDSKLFTPKDTFTVIKPANVLLFPSKTFGEQWELWDLKLADFGLSKEPGTDSSRCLVAVQRRWEIATPWRLPRLVSPVANDFFRKWMEVQPSRRATAAELLKHLFVAPHRLVRSVIPLCPDQMYCPPAVIRYARRQGGPMMMMMTMAPPRPGDMIC</sequence>
<reference evidence="1 2" key="1">
    <citation type="journal article" date="2014" name="Genome Biol.">
        <title>Transcriptome and methylome profiling reveals relics of genome dominance in the mesopolyploid Brassica oleracea.</title>
        <authorList>
            <person name="Parkin I.A."/>
            <person name="Koh C."/>
            <person name="Tang H."/>
            <person name="Robinson S.J."/>
            <person name="Kagale S."/>
            <person name="Clarke W.E."/>
            <person name="Town C.D."/>
            <person name="Nixon J."/>
            <person name="Krishnakumar V."/>
            <person name="Bidwell S.L."/>
            <person name="Denoeud F."/>
            <person name="Belcram H."/>
            <person name="Links M.G."/>
            <person name="Just J."/>
            <person name="Clarke C."/>
            <person name="Bender T."/>
            <person name="Huebert T."/>
            <person name="Mason A.S."/>
            <person name="Pires J.C."/>
            <person name="Barker G."/>
            <person name="Moore J."/>
            <person name="Walley P.G."/>
            <person name="Manoli S."/>
            <person name="Batley J."/>
            <person name="Edwards D."/>
            <person name="Nelson M.N."/>
            <person name="Wang X."/>
            <person name="Paterson A.H."/>
            <person name="King G."/>
            <person name="Bancroft I."/>
            <person name="Chalhoub B."/>
            <person name="Sharpe A.G."/>
        </authorList>
    </citation>
    <scope>NUCLEOTIDE SEQUENCE</scope>
    <source>
        <strain evidence="1 2">cv. TO1000</strain>
    </source>
</reference>
<dbReference type="SUPFAM" id="SSF56112">
    <property type="entry name" value="Protein kinase-like (PK-like)"/>
    <property type="match status" value="1"/>
</dbReference>
<evidence type="ECO:0000313" key="2">
    <source>
        <dbReference type="Proteomes" id="UP000032141"/>
    </source>
</evidence>
<accession>A0A0D3ACF0</accession>
<name>A0A0D3ACF0_BRAOL</name>
<dbReference type="STRING" id="109376.A0A0D3ACF0"/>
<dbReference type="EnsemblPlants" id="Bo1g116030.1">
    <property type="protein sequence ID" value="Bo1g116030.1"/>
    <property type="gene ID" value="Bo1g116030"/>
</dbReference>
<evidence type="ECO:0008006" key="3">
    <source>
        <dbReference type="Google" id="ProtNLM"/>
    </source>
</evidence>
<organism evidence="1 2">
    <name type="scientific">Brassica oleracea var. oleracea</name>
    <dbReference type="NCBI Taxonomy" id="109376"/>
    <lineage>
        <taxon>Eukaryota</taxon>
        <taxon>Viridiplantae</taxon>
        <taxon>Streptophyta</taxon>
        <taxon>Embryophyta</taxon>
        <taxon>Tracheophyta</taxon>
        <taxon>Spermatophyta</taxon>
        <taxon>Magnoliopsida</taxon>
        <taxon>eudicotyledons</taxon>
        <taxon>Gunneridae</taxon>
        <taxon>Pentapetalae</taxon>
        <taxon>rosids</taxon>
        <taxon>malvids</taxon>
        <taxon>Brassicales</taxon>
        <taxon>Brassicaceae</taxon>
        <taxon>Brassiceae</taxon>
        <taxon>Brassica</taxon>
    </lineage>
</organism>
<dbReference type="PANTHER" id="PTHR33248">
    <property type="entry name" value="ZINC ION-BINDING PROTEIN"/>
    <property type="match status" value="1"/>
</dbReference>
<protein>
    <recommendedName>
        <fullName evidence="3">Zinc finger GRF-type domain-containing protein</fullName>
    </recommendedName>
</protein>
<proteinExistence type="predicted"/>
<dbReference type="InterPro" id="IPR011009">
    <property type="entry name" value="Kinase-like_dom_sf"/>
</dbReference>
<reference evidence="1" key="2">
    <citation type="submission" date="2015-03" db="UniProtKB">
        <authorList>
            <consortium name="EnsemblPlants"/>
        </authorList>
    </citation>
    <scope>IDENTIFICATION</scope>
</reference>
<dbReference type="AlphaFoldDB" id="A0A0D3ACF0"/>
<dbReference type="Proteomes" id="UP000032141">
    <property type="component" value="Chromosome C1"/>
</dbReference>
<dbReference type="OMA" id="QCQETIP"/>
<dbReference type="HOGENOM" id="CLU_848230_0_0_1"/>
<keyword evidence="2" id="KW-1185">Reference proteome</keyword>
<dbReference type="eggNOG" id="KOG0198">
    <property type="taxonomic scope" value="Eukaryota"/>
</dbReference>
<evidence type="ECO:0000313" key="1">
    <source>
        <dbReference type="EnsemblPlants" id="Bo1g116030.1"/>
    </source>
</evidence>
<dbReference type="Gramene" id="Bo1g116030.1">
    <property type="protein sequence ID" value="Bo1g116030.1"/>
    <property type="gene ID" value="Bo1g116030"/>
</dbReference>